<dbReference type="Gene3D" id="1.10.530.10">
    <property type="match status" value="1"/>
</dbReference>
<reference evidence="3 4" key="1">
    <citation type="submission" date="2017-01" db="EMBL/GenBank/DDBJ databases">
        <title>Draft genome sequence of Diplodia seriata F98.1, a fungal species involved in grapevine trunk diseases.</title>
        <authorList>
            <person name="Robert-Siegwald G."/>
            <person name="Vallet J."/>
            <person name="Abou-Mansour E."/>
            <person name="Xu J."/>
            <person name="Rey P."/>
            <person name="Bertsch C."/>
            <person name="Rego C."/>
            <person name="Larignon P."/>
            <person name="Fontaine F."/>
            <person name="Lebrun M.-H."/>
        </authorList>
    </citation>
    <scope>NUCLEOTIDE SEQUENCE [LARGE SCALE GENOMIC DNA]</scope>
    <source>
        <strain evidence="3 4">F98.1</strain>
    </source>
</reference>
<accession>A0A1S8B7N0</accession>
<evidence type="ECO:0008006" key="6">
    <source>
        <dbReference type="Google" id="ProtNLM"/>
    </source>
</evidence>
<evidence type="ECO:0000313" key="3">
    <source>
        <dbReference type="EMBL" id="OMP83201.1"/>
    </source>
</evidence>
<dbReference type="EMBL" id="MSZU01000111">
    <property type="protein sequence ID" value="OMP83201.1"/>
    <property type="molecule type" value="Genomic_DNA"/>
</dbReference>
<dbReference type="SUPFAM" id="SSF53955">
    <property type="entry name" value="Lysozyme-like"/>
    <property type="match status" value="1"/>
</dbReference>
<proteinExistence type="predicted"/>
<dbReference type="EMBL" id="JAJVCZ030000002">
    <property type="protein sequence ID" value="KAL0263572.1"/>
    <property type="molecule type" value="Genomic_DNA"/>
</dbReference>
<evidence type="ECO:0000256" key="1">
    <source>
        <dbReference type="SAM" id="SignalP"/>
    </source>
</evidence>
<dbReference type="OrthoDB" id="1193027at2759"/>
<reference evidence="2 5" key="2">
    <citation type="submission" date="2024-02" db="EMBL/GenBank/DDBJ databases">
        <title>De novo assembly and annotation of 12 fungi associated with fruit tree decline syndrome in Ontario, Canada.</title>
        <authorList>
            <person name="Sulman M."/>
            <person name="Ellouze W."/>
            <person name="Ilyukhin E."/>
        </authorList>
    </citation>
    <scope>NUCLEOTIDE SEQUENCE [LARGE SCALE GENOMIC DNA]</scope>
    <source>
        <strain evidence="2 5">FDS-637</strain>
    </source>
</reference>
<protein>
    <recommendedName>
        <fullName evidence="6">Transglycosylase SLT domain-containing protein</fullName>
    </recommendedName>
</protein>
<feature type="signal peptide" evidence="1">
    <location>
        <begin position="1"/>
        <end position="25"/>
    </location>
</feature>
<comment type="caution">
    <text evidence="3">The sequence shown here is derived from an EMBL/GenBank/DDBJ whole genome shotgun (WGS) entry which is preliminary data.</text>
</comment>
<dbReference type="Proteomes" id="UP001430584">
    <property type="component" value="Unassembled WGS sequence"/>
</dbReference>
<dbReference type="Proteomes" id="UP000190776">
    <property type="component" value="Unassembled WGS sequence"/>
</dbReference>
<name>A0A1S8B7N0_9PEZI</name>
<sequence>MISVQFKPFASCALVLAILTASVSAAPSLVTLQKRYASFDGFKKITNNASLAWYKPYAPGVATAVVNSPPGYKCFKGANYPEFADWASFDTLWNINLPAIRSHNSAANNQILHKKIIQVGAQTKTDARIILAMIMQESSGNLAVPCTGYANANCGIMQASPGSISFDPAHPHSSIATMIRNGVLGTPGSWPAGGPGFAWLFDGADGEAWAGMGTPGGGHPFRALRAFNTGKVVDKADLDKTGGAGTISYVNDVANRLLGWDGKVRGCGY</sequence>
<evidence type="ECO:0000313" key="4">
    <source>
        <dbReference type="Proteomes" id="UP000190776"/>
    </source>
</evidence>
<dbReference type="AlphaFoldDB" id="A0A1S8B7N0"/>
<keyword evidence="1" id="KW-0732">Signal</keyword>
<feature type="chain" id="PRO_5013046057" description="Transglycosylase SLT domain-containing protein" evidence="1">
    <location>
        <begin position="26"/>
        <end position="269"/>
    </location>
</feature>
<keyword evidence="5" id="KW-1185">Reference proteome</keyword>
<organism evidence="3 4">
    <name type="scientific">Diplodia seriata</name>
    <dbReference type="NCBI Taxonomy" id="420778"/>
    <lineage>
        <taxon>Eukaryota</taxon>
        <taxon>Fungi</taxon>
        <taxon>Dikarya</taxon>
        <taxon>Ascomycota</taxon>
        <taxon>Pezizomycotina</taxon>
        <taxon>Dothideomycetes</taxon>
        <taxon>Dothideomycetes incertae sedis</taxon>
        <taxon>Botryosphaeriales</taxon>
        <taxon>Botryosphaeriaceae</taxon>
        <taxon>Diplodia</taxon>
    </lineage>
</organism>
<evidence type="ECO:0000313" key="5">
    <source>
        <dbReference type="Proteomes" id="UP001430584"/>
    </source>
</evidence>
<dbReference type="InterPro" id="IPR023346">
    <property type="entry name" value="Lysozyme-like_dom_sf"/>
</dbReference>
<evidence type="ECO:0000313" key="2">
    <source>
        <dbReference type="EMBL" id="KAL0263572.1"/>
    </source>
</evidence>
<gene>
    <name evidence="3" type="ORF">BK809_0004582</name>
    <name evidence="2" type="ORF">SLS55_002553</name>
</gene>